<evidence type="ECO:0008006" key="9">
    <source>
        <dbReference type="Google" id="ProtNLM"/>
    </source>
</evidence>
<feature type="compositionally biased region" description="Polar residues" evidence="5">
    <location>
        <begin position="378"/>
        <end position="387"/>
    </location>
</feature>
<feature type="transmembrane region" description="Helical" evidence="6">
    <location>
        <begin position="238"/>
        <end position="256"/>
    </location>
</feature>
<gene>
    <name evidence="7" type="ORF">QQZ08_002686</name>
</gene>
<keyword evidence="8" id="KW-1185">Reference proteome</keyword>
<dbReference type="Gene3D" id="4.10.240.10">
    <property type="entry name" value="Zn(2)-C6 fungal-type DNA-binding domain"/>
    <property type="match status" value="1"/>
</dbReference>
<evidence type="ECO:0000256" key="5">
    <source>
        <dbReference type="SAM" id="MobiDB-lite"/>
    </source>
</evidence>
<name>A0ABR1IAM3_9HYPO</name>
<comment type="caution">
    <text evidence="7">The sequence shown here is derived from an EMBL/GenBank/DDBJ whole genome shotgun (WGS) entry which is preliminary data.</text>
</comment>
<feature type="transmembrane region" description="Helical" evidence="6">
    <location>
        <begin position="262"/>
        <end position="281"/>
    </location>
</feature>
<reference evidence="7 8" key="1">
    <citation type="journal article" date="2025" name="Microbiol. Resour. Announc.">
        <title>Draft genome sequences for Neonectria magnoliae and Neonectria punicea, canker pathogens of Liriodendron tulipifera and Acer saccharum in West Virginia.</title>
        <authorList>
            <person name="Petronek H.M."/>
            <person name="Kasson M.T."/>
            <person name="Metheny A.M."/>
            <person name="Stauder C.M."/>
            <person name="Lovett B."/>
            <person name="Lynch S.C."/>
            <person name="Garnas J.R."/>
            <person name="Kasson L.R."/>
            <person name="Stajich J.E."/>
        </authorList>
    </citation>
    <scope>NUCLEOTIDE SEQUENCE [LARGE SCALE GENOMIC DNA]</scope>
    <source>
        <strain evidence="7 8">NRRL 64651</strain>
    </source>
</reference>
<keyword evidence="3 6" id="KW-1133">Transmembrane helix</keyword>
<dbReference type="Pfam" id="PF00083">
    <property type="entry name" value="Sugar_tr"/>
    <property type="match status" value="2"/>
</dbReference>
<dbReference type="InterPro" id="IPR036259">
    <property type="entry name" value="MFS_trans_sf"/>
</dbReference>
<accession>A0ABR1IAM3</accession>
<keyword evidence="2 6" id="KW-0812">Transmembrane</keyword>
<comment type="subcellular location">
    <subcellularLocation>
        <location evidence="1">Membrane</location>
        <topology evidence="1">Multi-pass membrane protein</topology>
    </subcellularLocation>
</comment>
<dbReference type="Proteomes" id="UP001498421">
    <property type="component" value="Unassembled WGS sequence"/>
</dbReference>
<dbReference type="PROSITE" id="PS00217">
    <property type="entry name" value="SUGAR_TRANSPORT_2"/>
    <property type="match status" value="1"/>
</dbReference>
<keyword evidence="4 6" id="KW-0472">Membrane</keyword>
<dbReference type="InterPro" id="IPR050360">
    <property type="entry name" value="MFS_Sugar_Transporters"/>
</dbReference>
<evidence type="ECO:0000313" key="8">
    <source>
        <dbReference type="Proteomes" id="UP001498421"/>
    </source>
</evidence>
<organism evidence="7 8">
    <name type="scientific">Neonectria magnoliae</name>
    <dbReference type="NCBI Taxonomy" id="2732573"/>
    <lineage>
        <taxon>Eukaryota</taxon>
        <taxon>Fungi</taxon>
        <taxon>Dikarya</taxon>
        <taxon>Ascomycota</taxon>
        <taxon>Pezizomycotina</taxon>
        <taxon>Sordariomycetes</taxon>
        <taxon>Hypocreomycetidae</taxon>
        <taxon>Hypocreales</taxon>
        <taxon>Nectriaceae</taxon>
        <taxon>Neonectria</taxon>
    </lineage>
</organism>
<feature type="transmembrane region" description="Helical" evidence="6">
    <location>
        <begin position="85"/>
        <end position="110"/>
    </location>
</feature>
<proteinExistence type="predicted"/>
<feature type="compositionally biased region" description="Low complexity" evidence="5">
    <location>
        <begin position="394"/>
        <end position="408"/>
    </location>
</feature>
<feature type="transmembrane region" description="Helical" evidence="6">
    <location>
        <begin position="15"/>
        <end position="40"/>
    </location>
</feature>
<dbReference type="InterPro" id="IPR036864">
    <property type="entry name" value="Zn2-C6_fun-type_DNA-bd_sf"/>
</dbReference>
<sequence length="430" mass="46729">MAEQQVRAPRRMTPWLLFSCCVVSMGAIFWGYDIGILSTIYRNRAHHGHFLRRPVRRLCVPRWAGFIGIVILCIGAVFQTAATHIAMMVVGRIIAGVGTGIVLTVVPLYLSEVAPAEHRGLYVALNQVGIVFGPRWLLENDLDEAAVALSKLRGVQIDEIQAELDEIHANILWHKKNSITSAKQMSGAAGIRYCLPTNFVAAGTSESLSLLASGIDGTVQVGCTIAAMFFIDKIGRRHSLGIGAAIMAFCLMLAYPNQSSASANYCNIFFIFFFTVGCIPARGPCHNSGSTCEYTDPRPKKTYPREFIQVLEDRLAGLEREVAEVKNRGSVQGDALEGSESGGKDSQAHPDLIRLEAGGDARFLGVSSGMHMARSVLESTQRKNANLESRPKSDSFSSPSHSSQSHVPPRSHPALPSRETAMNLLNVFCG</sequence>
<dbReference type="InterPro" id="IPR005829">
    <property type="entry name" value="Sugar_transporter_CS"/>
</dbReference>
<dbReference type="PANTHER" id="PTHR48022">
    <property type="entry name" value="PLASTIDIC GLUCOSE TRANSPORTER 4"/>
    <property type="match status" value="1"/>
</dbReference>
<dbReference type="SUPFAM" id="SSF103473">
    <property type="entry name" value="MFS general substrate transporter"/>
    <property type="match status" value="2"/>
</dbReference>
<evidence type="ECO:0000256" key="1">
    <source>
        <dbReference type="ARBA" id="ARBA00004141"/>
    </source>
</evidence>
<feature type="region of interest" description="Disordered" evidence="5">
    <location>
        <begin position="327"/>
        <end position="349"/>
    </location>
</feature>
<evidence type="ECO:0000313" key="7">
    <source>
        <dbReference type="EMBL" id="KAK7430644.1"/>
    </source>
</evidence>
<dbReference type="InterPro" id="IPR005828">
    <property type="entry name" value="MFS_sugar_transport-like"/>
</dbReference>
<feature type="region of interest" description="Disordered" evidence="5">
    <location>
        <begin position="378"/>
        <end position="418"/>
    </location>
</feature>
<feature type="transmembrane region" description="Helical" evidence="6">
    <location>
        <begin position="60"/>
        <end position="79"/>
    </location>
</feature>
<evidence type="ECO:0000256" key="6">
    <source>
        <dbReference type="SAM" id="Phobius"/>
    </source>
</evidence>
<protein>
    <recommendedName>
        <fullName evidence="9">Major facilitator superfamily (MFS) profile domain-containing protein</fullName>
    </recommendedName>
</protein>
<evidence type="ECO:0000256" key="2">
    <source>
        <dbReference type="ARBA" id="ARBA00022692"/>
    </source>
</evidence>
<evidence type="ECO:0000256" key="4">
    <source>
        <dbReference type="ARBA" id="ARBA00023136"/>
    </source>
</evidence>
<dbReference type="EMBL" id="JAZAVK010000017">
    <property type="protein sequence ID" value="KAK7430644.1"/>
    <property type="molecule type" value="Genomic_DNA"/>
</dbReference>
<dbReference type="PANTHER" id="PTHR48022:SF2">
    <property type="entry name" value="PLASTIDIC GLUCOSE TRANSPORTER 4"/>
    <property type="match status" value="1"/>
</dbReference>
<dbReference type="Gene3D" id="1.20.1250.20">
    <property type="entry name" value="MFS general substrate transporter like domains"/>
    <property type="match status" value="2"/>
</dbReference>
<evidence type="ECO:0000256" key="3">
    <source>
        <dbReference type="ARBA" id="ARBA00022989"/>
    </source>
</evidence>